<organism evidence="1 2">
    <name type="scientific">Sebaldella termitidis (strain ATCC 33386 / NCTC 11300)</name>
    <dbReference type="NCBI Taxonomy" id="526218"/>
    <lineage>
        <taxon>Bacteria</taxon>
        <taxon>Fusobacteriati</taxon>
        <taxon>Fusobacteriota</taxon>
        <taxon>Fusobacteriia</taxon>
        <taxon>Fusobacteriales</taxon>
        <taxon>Leptotrichiaceae</taxon>
        <taxon>Sebaldella</taxon>
    </lineage>
</organism>
<dbReference type="AlphaFoldDB" id="D1AGN2"/>
<name>D1AGN2_SEBTE</name>
<dbReference type="RefSeq" id="WP_012863327.1">
    <property type="nucleotide sequence ID" value="NC_013517.1"/>
</dbReference>
<protein>
    <submittedName>
        <fullName evidence="1">Uncharacterized protein</fullName>
    </submittedName>
</protein>
<dbReference type="STRING" id="526218.Sterm_3919"/>
<dbReference type="KEGG" id="str:Sterm_3919"/>
<dbReference type="Proteomes" id="UP000000845">
    <property type="component" value="Chromosome"/>
</dbReference>
<keyword evidence="2" id="KW-1185">Reference proteome</keyword>
<evidence type="ECO:0000313" key="1">
    <source>
        <dbReference type="EMBL" id="ACZ10752.1"/>
    </source>
</evidence>
<dbReference type="EMBL" id="CP001739">
    <property type="protein sequence ID" value="ACZ10752.1"/>
    <property type="molecule type" value="Genomic_DNA"/>
</dbReference>
<gene>
    <name evidence="1" type="ordered locus">Sterm_3919</name>
</gene>
<reference evidence="1 2" key="2">
    <citation type="journal article" date="2010" name="Stand. Genomic Sci.">
        <title>Complete genome sequence of Sebaldella termitidis type strain (NCTC 11300).</title>
        <authorList>
            <person name="Harmon-Smith M."/>
            <person name="Celia L."/>
            <person name="Chertkov O."/>
            <person name="Lapidus A."/>
            <person name="Copeland A."/>
            <person name="Glavina Del Rio T."/>
            <person name="Nolan M."/>
            <person name="Lucas S."/>
            <person name="Tice H."/>
            <person name="Cheng J.F."/>
            <person name="Han C."/>
            <person name="Detter J.C."/>
            <person name="Bruce D."/>
            <person name="Goodwin L."/>
            <person name="Pitluck S."/>
            <person name="Pati A."/>
            <person name="Liolios K."/>
            <person name="Ivanova N."/>
            <person name="Mavromatis K."/>
            <person name="Mikhailova N."/>
            <person name="Chen A."/>
            <person name="Palaniappan K."/>
            <person name="Land M."/>
            <person name="Hauser L."/>
            <person name="Chang Y.J."/>
            <person name="Jeffries C.D."/>
            <person name="Brettin T."/>
            <person name="Goker M."/>
            <person name="Beck B."/>
            <person name="Bristow J."/>
            <person name="Eisen J.A."/>
            <person name="Markowitz V."/>
            <person name="Hugenholtz P."/>
            <person name="Kyrpides N.C."/>
            <person name="Klenk H.P."/>
            <person name="Chen F."/>
        </authorList>
    </citation>
    <scope>NUCLEOTIDE SEQUENCE [LARGE SCALE GENOMIC DNA]</scope>
    <source>
        <strain evidence="2">ATCC 33386 / NCTC 11300</strain>
    </source>
</reference>
<proteinExistence type="predicted"/>
<dbReference type="HOGENOM" id="CLU_1884335_0_0_0"/>
<reference evidence="2" key="1">
    <citation type="submission" date="2009-09" db="EMBL/GenBank/DDBJ databases">
        <title>The complete chromosome of Sebaldella termitidis ATCC 33386.</title>
        <authorList>
            <consortium name="US DOE Joint Genome Institute (JGI-PGF)"/>
            <person name="Lucas S."/>
            <person name="Copeland A."/>
            <person name="Lapidus A."/>
            <person name="Glavina del Rio T."/>
            <person name="Dalin E."/>
            <person name="Tice H."/>
            <person name="Bruce D."/>
            <person name="Goodwin L."/>
            <person name="Pitluck S."/>
            <person name="Kyrpides N."/>
            <person name="Mavromatis K."/>
            <person name="Ivanova N."/>
            <person name="Mikhailova N."/>
            <person name="Sims D."/>
            <person name="Meincke L."/>
            <person name="Brettin T."/>
            <person name="Detter J.C."/>
            <person name="Han C."/>
            <person name="Larimer F."/>
            <person name="Land M."/>
            <person name="Hauser L."/>
            <person name="Markowitz V."/>
            <person name="Cheng J.F."/>
            <person name="Hugenholtz P."/>
            <person name="Woyke T."/>
            <person name="Wu D."/>
            <person name="Eisen J.A."/>
        </authorList>
    </citation>
    <scope>NUCLEOTIDE SEQUENCE [LARGE SCALE GENOMIC DNA]</scope>
    <source>
        <strain evidence="2">ATCC 33386 / NCTC 11300</strain>
    </source>
</reference>
<accession>D1AGN2</accession>
<evidence type="ECO:0000313" key="2">
    <source>
        <dbReference type="Proteomes" id="UP000000845"/>
    </source>
</evidence>
<sequence>MSEERTEAECFEILYERIKGINAKDIYNKIIPIFVTFAGEEPPVSMSKKYIERDYLEVSIVMVEFIHCMTYGIDFPTFKDNDKEFDKIKVKNKALWHLIKLKAEMYGKEILEENGLELIDKVGENYVVVDKNTYN</sequence>